<comment type="similarity">
    <text evidence="3">Belongs to the TVP38/TMEM64 family.</text>
</comment>
<comment type="function">
    <text evidence="1">Golgi membrane protein involved in vesicular trafficking and spindle migration.</text>
</comment>
<evidence type="ECO:0000256" key="9">
    <source>
        <dbReference type="ARBA" id="ARBA00023136"/>
    </source>
</evidence>
<dbReference type="InParanoid" id="A0A1Y2GIZ0"/>
<name>A0A1Y2GIZ0_9FUNG</name>
<dbReference type="GO" id="GO:0000139">
    <property type="term" value="C:Golgi membrane"/>
    <property type="evidence" value="ECO:0007669"/>
    <property type="project" value="UniProtKB-SubCell"/>
</dbReference>
<dbReference type="GO" id="GO:0016192">
    <property type="term" value="P:vesicle-mediated transport"/>
    <property type="evidence" value="ECO:0007669"/>
    <property type="project" value="TreeGrafter"/>
</dbReference>
<dbReference type="Pfam" id="PF09335">
    <property type="entry name" value="VTT_dom"/>
    <property type="match status" value="1"/>
</dbReference>
<evidence type="ECO:0000256" key="3">
    <source>
        <dbReference type="ARBA" id="ARBA00008640"/>
    </source>
</evidence>
<evidence type="ECO:0000256" key="4">
    <source>
        <dbReference type="ARBA" id="ARBA00013533"/>
    </source>
</evidence>
<comment type="subcellular location">
    <subcellularLocation>
        <location evidence="2">Golgi apparatus membrane</location>
        <topology evidence="2">Multi-pass membrane protein</topology>
    </subcellularLocation>
</comment>
<dbReference type="GO" id="GO:0000022">
    <property type="term" value="P:mitotic spindle elongation"/>
    <property type="evidence" value="ECO:0007669"/>
    <property type="project" value="TreeGrafter"/>
</dbReference>
<feature type="transmembrane region" description="Helical" evidence="11">
    <location>
        <begin position="98"/>
        <end position="116"/>
    </location>
</feature>
<dbReference type="InterPro" id="IPR032816">
    <property type="entry name" value="VTT_dom"/>
</dbReference>
<evidence type="ECO:0000256" key="5">
    <source>
        <dbReference type="ARBA" id="ARBA00020673"/>
    </source>
</evidence>
<evidence type="ECO:0000256" key="2">
    <source>
        <dbReference type="ARBA" id="ARBA00004653"/>
    </source>
</evidence>
<proteinExistence type="inferred from homology"/>
<keyword evidence="9 11" id="KW-0472">Membrane</keyword>
<dbReference type="Proteomes" id="UP000193648">
    <property type="component" value="Unassembled WGS sequence"/>
</dbReference>
<feature type="transmembrane region" description="Helical" evidence="11">
    <location>
        <begin position="61"/>
        <end position="91"/>
    </location>
</feature>
<protein>
    <recommendedName>
        <fullName evidence="4">Golgi apparatus membrane protein TVP38</fullName>
    </recommendedName>
    <alternativeName>
        <fullName evidence="5">Golgi apparatus membrane protein tvp38</fullName>
    </alternativeName>
</protein>
<reference evidence="13 14" key="1">
    <citation type="submission" date="2016-07" db="EMBL/GenBank/DDBJ databases">
        <title>Pervasive Adenine N6-methylation of Active Genes in Fungi.</title>
        <authorList>
            <consortium name="DOE Joint Genome Institute"/>
            <person name="Mondo S.J."/>
            <person name="Dannebaum R.O."/>
            <person name="Kuo R.C."/>
            <person name="Labutti K."/>
            <person name="Haridas S."/>
            <person name="Kuo A."/>
            <person name="Salamov A."/>
            <person name="Ahrendt S.R."/>
            <person name="Lipzen A."/>
            <person name="Sullivan W."/>
            <person name="Andreopoulos W.B."/>
            <person name="Clum A."/>
            <person name="Lindquist E."/>
            <person name="Daum C."/>
            <person name="Ramamoorthy G.K."/>
            <person name="Gryganskyi A."/>
            <person name="Culley D."/>
            <person name="Magnuson J.K."/>
            <person name="James T.Y."/>
            <person name="O'Malley M.A."/>
            <person name="Stajich J.E."/>
            <person name="Spatafora J.W."/>
            <person name="Visel A."/>
            <person name="Grigoriev I.V."/>
        </authorList>
    </citation>
    <scope>NUCLEOTIDE SEQUENCE [LARGE SCALE GENOMIC DNA]</scope>
    <source>
        <strain evidence="13 14">NRRL 3116</strain>
    </source>
</reference>
<feature type="region of interest" description="Disordered" evidence="10">
    <location>
        <begin position="275"/>
        <end position="298"/>
    </location>
</feature>
<evidence type="ECO:0000259" key="12">
    <source>
        <dbReference type="Pfam" id="PF09335"/>
    </source>
</evidence>
<dbReference type="PANTHER" id="PTHR47549:SF1">
    <property type="entry name" value="GOLGI APPARATUS MEMBRANE PROTEIN TVP38"/>
    <property type="match status" value="1"/>
</dbReference>
<organism evidence="13 14">
    <name type="scientific">Lobosporangium transversale</name>
    <dbReference type="NCBI Taxonomy" id="64571"/>
    <lineage>
        <taxon>Eukaryota</taxon>
        <taxon>Fungi</taxon>
        <taxon>Fungi incertae sedis</taxon>
        <taxon>Mucoromycota</taxon>
        <taxon>Mortierellomycotina</taxon>
        <taxon>Mortierellomycetes</taxon>
        <taxon>Mortierellales</taxon>
        <taxon>Mortierellaceae</taxon>
        <taxon>Lobosporangium</taxon>
    </lineage>
</organism>
<dbReference type="RefSeq" id="XP_021880021.1">
    <property type="nucleotide sequence ID" value="XM_022019341.1"/>
</dbReference>
<comment type="caution">
    <text evidence="13">The sequence shown here is derived from an EMBL/GenBank/DDBJ whole genome shotgun (WGS) entry which is preliminary data.</text>
</comment>
<keyword evidence="6 11" id="KW-0812">Transmembrane</keyword>
<dbReference type="STRING" id="64571.A0A1Y2GIZ0"/>
<dbReference type="FunCoup" id="A0A1Y2GIZ0">
    <property type="interactions" value="31"/>
</dbReference>
<evidence type="ECO:0000256" key="6">
    <source>
        <dbReference type="ARBA" id="ARBA00022692"/>
    </source>
</evidence>
<keyword evidence="8" id="KW-0333">Golgi apparatus</keyword>
<evidence type="ECO:0000256" key="8">
    <source>
        <dbReference type="ARBA" id="ARBA00023034"/>
    </source>
</evidence>
<evidence type="ECO:0000256" key="1">
    <source>
        <dbReference type="ARBA" id="ARBA00002978"/>
    </source>
</evidence>
<dbReference type="GeneID" id="33561186"/>
<keyword evidence="14" id="KW-1185">Reference proteome</keyword>
<feature type="transmembrane region" description="Helical" evidence="11">
    <location>
        <begin position="215"/>
        <end position="233"/>
    </location>
</feature>
<sequence length="339" mass="38157">MSRRTVPTIRERLEGMSVKQRIGIVLGGLVALAFIITFFTFERQIFQLLEPAVIYFRKSSAGMWVMACVMCATCIFPLFGYGVVSMVCGYVFGMPKGFIPAFVGDIVGASAGFWLYRLAFRKYIYRKFNDNIDFREMSKAVSKDGIFVLFLIRLSSFPFAVLNAYFGSMTKLPYYKFILATTLSTPRLFLPIFIGHNLSSLANPDITGTDRVLKWVGNILGIIIALGVGWYIYRHTNRRIERINAGLAAEEGEEDNEFEERYRQQHLEHAIYTSQSPVQGGAPFNPAEPLDKHKHSSTSDITVSMEELEILQTSASGQVRSAETIVETIDSQQGKTNQN</sequence>
<keyword evidence="7 11" id="KW-1133">Transmembrane helix</keyword>
<evidence type="ECO:0000313" key="13">
    <source>
        <dbReference type="EMBL" id="ORZ12156.1"/>
    </source>
</evidence>
<feature type="domain" description="VTT" evidence="12">
    <location>
        <begin position="82"/>
        <end position="196"/>
    </location>
</feature>
<dbReference type="EMBL" id="MCFF01000026">
    <property type="protein sequence ID" value="ORZ12156.1"/>
    <property type="molecule type" value="Genomic_DNA"/>
</dbReference>
<feature type="transmembrane region" description="Helical" evidence="11">
    <location>
        <begin position="177"/>
        <end position="195"/>
    </location>
</feature>
<dbReference type="AlphaFoldDB" id="A0A1Y2GIZ0"/>
<dbReference type="PANTHER" id="PTHR47549">
    <property type="entry name" value="GOLGI APPARATUS MEMBRANE PROTEIN TVP38-RELATED"/>
    <property type="match status" value="1"/>
</dbReference>
<dbReference type="OrthoDB" id="166803at2759"/>
<feature type="transmembrane region" description="Helical" evidence="11">
    <location>
        <begin position="21"/>
        <end position="41"/>
    </location>
</feature>
<dbReference type="InterPro" id="IPR051076">
    <property type="entry name" value="Golgi_membrane_TVP38/TMEM64"/>
</dbReference>
<evidence type="ECO:0000256" key="10">
    <source>
        <dbReference type="SAM" id="MobiDB-lite"/>
    </source>
</evidence>
<gene>
    <name evidence="13" type="ORF">BCR41DRAFT_105732</name>
</gene>
<evidence type="ECO:0000313" key="14">
    <source>
        <dbReference type="Proteomes" id="UP000193648"/>
    </source>
</evidence>
<evidence type="ECO:0000256" key="7">
    <source>
        <dbReference type="ARBA" id="ARBA00022989"/>
    </source>
</evidence>
<evidence type="ECO:0000256" key="11">
    <source>
        <dbReference type="SAM" id="Phobius"/>
    </source>
</evidence>
<feature type="transmembrane region" description="Helical" evidence="11">
    <location>
        <begin position="145"/>
        <end position="165"/>
    </location>
</feature>
<accession>A0A1Y2GIZ0</accession>